<dbReference type="AlphaFoldDB" id="A0A1M7FBJ5"/>
<organism evidence="1 2">
    <name type="scientific">Chitinophaga jiangningensis</name>
    <dbReference type="NCBI Taxonomy" id="1419482"/>
    <lineage>
        <taxon>Bacteria</taxon>
        <taxon>Pseudomonadati</taxon>
        <taxon>Bacteroidota</taxon>
        <taxon>Chitinophagia</taxon>
        <taxon>Chitinophagales</taxon>
        <taxon>Chitinophagaceae</taxon>
        <taxon>Chitinophaga</taxon>
    </lineage>
</organism>
<proteinExistence type="predicted"/>
<dbReference type="STRING" id="1419482.SAMN05444266_10672"/>
<dbReference type="EMBL" id="FRBL01000006">
    <property type="protein sequence ID" value="SHM01353.1"/>
    <property type="molecule type" value="Genomic_DNA"/>
</dbReference>
<reference evidence="1 2" key="1">
    <citation type="submission" date="2016-11" db="EMBL/GenBank/DDBJ databases">
        <authorList>
            <person name="Jaros S."/>
            <person name="Januszkiewicz K."/>
            <person name="Wedrychowicz H."/>
        </authorList>
    </citation>
    <scope>NUCLEOTIDE SEQUENCE [LARGE SCALE GENOMIC DNA]</scope>
    <source>
        <strain evidence="1 2">DSM 27406</strain>
    </source>
</reference>
<keyword evidence="2" id="KW-1185">Reference proteome</keyword>
<sequence length="42" mass="4914">MQTLQKMNLQFLQQLFFLVFFRAFGSEEYEESGIPVVPPLCS</sequence>
<protein>
    <submittedName>
        <fullName evidence="1">Uncharacterized protein</fullName>
    </submittedName>
</protein>
<name>A0A1M7FBJ5_9BACT</name>
<dbReference type="Proteomes" id="UP000184420">
    <property type="component" value="Unassembled WGS sequence"/>
</dbReference>
<accession>A0A1M7FBJ5</accession>
<evidence type="ECO:0000313" key="2">
    <source>
        <dbReference type="Proteomes" id="UP000184420"/>
    </source>
</evidence>
<gene>
    <name evidence="1" type="ORF">SAMN05444266_10672</name>
</gene>
<evidence type="ECO:0000313" key="1">
    <source>
        <dbReference type="EMBL" id="SHM01353.1"/>
    </source>
</evidence>